<evidence type="ECO:0000256" key="2">
    <source>
        <dbReference type="ARBA" id="ARBA00022692"/>
    </source>
</evidence>
<name>A0ABP8FTB0_9BACT</name>
<keyword evidence="7" id="KW-1185">Reference proteome</keyword>
<feature type="transmembrane region" description="Helical" evidence="5">
    <location>
        <begin position="143"/>
        <end position="162"/>
    </location>
</feature>
<evidence type="ECO:0000256" key="3">
    <source>
        <dbReference type="ARBA" id="ARBA00022989"/>
    </source>
</evidence>
<reference evidence="7" key="1">
    <citation type="journal article" date="2019" name="Int. J. Syst. Evol. Microbiol.">
        <title>The Global Catalogue of Microorganisms (GCM) 10K type strain sequencing project: providing services to taxonomists for standard genome sequencing and annotation.</title>
        <authorList>
            <consortium name="The Broad Institute Genomics Platform"/>
            <consortium name="The Broad Institute Genome Sequencing Center for Infectious Disease"/>
            <person name="Wu L."/>
            <person name="Ma J."/>
        </authorList>
    </citation>
    <scope>NUCLEOTIDE SEQUENCE [LARGE SCALE GENOMIC DNA]</scope>
    <source>
        <strain evidence="7">JCM 17664</strain>
    </source>
</reference>
<evidence type="ECO:0000256" key="5">
    <source>
        <dbReference type="SAM" id="Phobius"/>
    </source>
</evidence>
<evidence type="ECO:0000256" key="1">
    <source>
        <dbReference type="ARBA" id="ARBA00004141"/>
    </source>
</evidence>
<protein>
    <recommendedName>
        <fullName evidence="8">CvpA family protein</fullName>
    </recommendedName>
</protein>
<gene>
    <name evidence="6" type="ORF">GCM10023143_19160</name>
</gene>
<proteinExistence type="predicted"/>
<organism evidence="6 7">
    <name type="scientific">Compostibacter hankyongensis</name>
    <dbReference type="NCBI Taxonomy" id="1007089"/>
    <lineage>
        <taxon>Bacteria</taxon>
        <taxon>Pseudomonadati</taxon>
        <taxon>Bacteroidota</taxon>
        <taxon>Chitinophagia</taxon>
        <taxon>Chitinophagales</taxon>
        <taxon>Chitinophagaceae</taxon>
        <taxon>Compostibacter</taxon>
    </lineage>
</organism>
<feature type="transmembrane region" description="Helical" evidence="5">
    <location>
        <begin position="64"/>
        <end position="85"/>
    </location>
</feature>
<dbReference type="RefSeq" id="WP_344978617.1">
    <property type="nucleotide sequence ID" value="NZ_BAABFN010000004.1"/>
</dbReference>
<keyword evidence="4 5" id="KW-0472">Membrane</keyword>
<evidence type="ECO:0008006" key="8">
    <source>
        <dbReference type="Google" id="ProtNLM"/>
    </source>
</evidence>
<evidence type="ECO:0000313" key="6">
    <source>
        <dbReference type="EMBL" id="GAA4310598.1"/>
    </source>
</evidence>
<comment type="caution">
    <text evidence="6">The sequence shown here is derived from an EMBL/GenBank/DDBJ whole genome shotgun (WGS) entry which is preliminary data.</text>
</comment>
<keyword evidence="3 5" id="KW-1133">Transmembrane helix</keyword>
<accession>A0ABP8FTB0</accession>
<evidence type="ECO:0000313" key="7">
    <source>
        <dbReference type="Proteomes" id="UP001501207"/>
    </source>
</evidence>
<evidence type="ECO:0000256" key="4">
    <source>
        <dbReference type="ARBA" id="ARBA00023136"/>
    </source>
</evidence>
<dbReference type="Pfam" id="PF02674">
    <property type="entry name" value="Colicin_V"/>
    <property type="match status" value="1"/>
</dbReference>
<dbReference type="Proteomes" id="UP001501207">
    <property type="component" value="Unassembled WGS sequence"/>
</dbReference>
<keyword evidence="2 5" id="KW-0812">Transmembrane</keyword>
<feature type="transmembrane region" description="Helical" evidence="5">
    <location>
        <begin position="106"/>
        <end position="123"/>
    </location>
</feature>
<dbReference type="EMBL" id="BAABFN010000004">
    <property type="protein sequence ID" value="GAA4310598.1"/>
    <property type="molecule type" value="Genomic_DNA"/>
</dbReference>
<comment type="subcellular location">
    <subcellularLocation>
        <location evidence="1">Membrane</location>
        <topology evidence="1">Multi-pass membrane protein</topology>
    </subcellularLocation>
</comment>
<dbReference type="InterPro" id="IPR003825">
    <property type="entry name" value="Colicin-V_CvpA"/>
</dbReference>
<sequence length="183" mass="20412">MSIDITFAIVMLLALFKGWSRGLVVAVFSLLALLLGAAAALKLSAVTAVYWQEHFQSGFLEGRWAPVAAFVLVFLVVVLLVRLGARLIESLLKLALLSWANRLAGALFYVLIYAVLYSIVLWFCNQLNLLGPGLKANSTVYRLLAPLAPHVMDWIGAMIPWFKDMFRVLEEFFGEMAARLYQT</sequence>